<keyword evidence="4 7" id="KW-0648">Protein biosynthesis</keyword>
<dbReference type="CDD" id="cd03697">
    <property type="entry name" value="EFTU_II"/>
    <property type="match status" value="1"/>
</dbReference>
<dbReference type="InterPro" id="IPR041709">
    <property type="entry name" value="EF-Tu_GTP-bd"/>
</dbReference>
<dbReference type="SUPFAM" id="SSF50447">
    <property type="entry name" value="Translation proteins"/>
    <property type="match status" value="1"/>
</dbReference>
<dbReference type="EC" id="3.6.5.3" evidence="7"/>
<evidence type="ECO:0000256" key="1">
    <source>
        <dbReference type="ARBA" id="ARBA00022490"/>
    </source>
</evidence>
<comment type="catalytic activity">
    <reaction evidence="7">
        <text>GTP + H2O = GDP + phosphate + H(+)</text>
        <dbReference type="Rhea" id="RHEA:19669"/>
        <dbReference type="ChEBI" id="CHEBI:15377"/>
        <dbReference type="ChEBI" id="CHEBI:15378"/>
        <dbReference type="ChEBI" id="CHEBI:37565"/>
        <dbReference type="ChEBI" id="CHEBI:43474"/>
        <dbReference type="ChEBI" id="CHEBI:58189"/>
        <dbReference type="EC" id="3.6.5.3"/>
    </reaction>
</comment>
<feature type="binding site" evidence="7">
    <location>
        <begin position="136"/>
        <end position="139"/>
    </location>
    <ligand>
        <name>GTP</name>
        <dbReference type="ChEBI" id="CHEBI:37565"/>
    </ligand>
</feature>
<keyword evidence="3 7" id="KW-0251">Elongation factor</keyword>
<dbReference type="CDD" id="cd03707">
    <property type="entry name" value="EFTU_III"/>
    <property type="match status" value="1"/>
</dbReference>
<evidence type="ECO:0000256" key="4">
    <source>
        <dbReference type="ARBA" id="ARBA00022917"/>
    </source>
</evidence>
<keyword evidence="7" id="KW-0378">Hydrolase</keyword>
<dbReference type="RefSeq" id="WP_009085650.1">
    <property type="nucleotide sequence ID" value="NZ_ANIW01000061.1"/>
</dbReference>
<protein>
    <recommendedName>
        <fullName evidence="6 7">Elongation factor Tu</fullName>
        <shortName evidence="7">EF-Tu</shortName>
        <ecNumber evidence="7">3.6.5.3</ecNumber>
    </recommendedName>
</protein>
<dbReference type="CDD" id="cd01884">
    <property type="entry name" value="EF_Tu"/>
    <property type="match status" value="1"/>
</dbReference>
<feature type="domain" description="Tr-type G" evidence="8">
    <location>
        <begin position="10"/>
        <end position="204"/>
    </location>
</feature>
<dbReference type="PROSITE" id="PS00301">
    <property type="entry name" value="G_TR_1"/>
    <property type="match status" value="1"/>
</dbReference>
<dbReference type="PROSITE" id="PS51722">
    <property type="entry name" value="G_TR_2"/>
    <property type="match status" value="1"/>
</dbReference>
<dbReference type="InterPro" id="IPR009001">
    <property type="entry name" value="Transl_elong_EF1A/Init_IF2_C"/>
</dbReference>
<dbReference type="InterPro" id="IPR004161">
    <property type="entry name" value="EFTu-like_2"/>
</dbReference>
<dbReference type="NCBIfam" id="TIGR00231">
    <property type="entry name" value="small_GTP"/>
    <property type="match status" value="1"/>
</dbReference>
<evidence type="ECO:0000256" key="5">
    <source>
        <dbReference type="ARBA" id="ARBA00023134"/>
    </source>
</evidence>
<feature type="binding site" evidence="7">
    <location>
        <begin position="19"/>
        <end position="26"/>
    </location>
    <ligand>
        <name>GTP</name>
        <dbReference type="ChEBI" id="CHEBI:37565"/>
    </ligand>
</feature>
<dbReference type="GO" id="GO:0003746">
    <property type="term" value="F:translation elongation factor activity"/>
    <property type="evidence" value="ECO:0007669"/>
    <property type="project" value="UniProtKB-KW"/>
</dbReference>
<comment type="function">
    <text evidence="7">GTP hydrolase that promotes the GTP-dependent binding of aminoacyl-tRNA to the A-site of ribosomes during protein biosynthesis.</text>
</comment>
<gene>
    <name evidence="7 9" type="primary">tuf</name>
    <name evidence="9" type="ORF">BAZ09_013325</name>
</gene>
<dbReference type="GeneID" id="56685465"/>
<evidence type="ECO:0000256" key="7">
    <source>
        <dbReference type="HAMAP-Rule" id="MF_00118"/>
    </source>
</evidence>
<dbReference type="Proteomes" id="UP000190057">
    <property type="component" value="Chromosome"/>
</dbReference>
<evidence type="ECO:0000313" key="9">
    <source>
        <dbReference type="EMBL" id="ATC37145.1"/>
    </source>
</evidence>
<evidence type="ECO:0000259" key="8">
    <source>
        <dbReference type="PROSITE" id="PS51722"/>
    </source>
</evidence>
<feature type="binding site" evidence="7">
    <location>
        <begin position="81"/>
        <end position="85"/>
    </location>
    <ligand>
        <name>GTP</name>
        <dbReference type="ChEBI" id="CHEBI:37565"/>
    </ligand>
</feature>
<dbReference type="InterPro" id="IPR009000">
    <property type="entry name" value="Transl_B-barrel_sf"/>
</dbReference>
<dbReference type="InterPro" id="IPR031157">
    <property type="entry name" value="G_TR_CS"/>
</dbReference>
<keyword evidence="5 7" id="KW-0342">GTP-binding</keyword>
<keyword evidence="1 7" id="KW-0963">Cytoplasm</keyword>
<evidence type="ECO:0000313" key="10">
    <source>
        <dbReference type="Proteomes" id="UP000190057"/>
    </source>
</evidence>
<evidence type="ECO:0000256" key="3">
    <source>
        <dbReference type="ARBA" id="ARBA00022768"/>
    </source>
</evidence>
<dbReference type="InterPro" id="IPR000795">
    <property type="entry name" value="T_Tr_GTP-bd_dom"/>
</dbReference>
<dbReference type="PANTHER" id="PTHR43721:SF22">
    <property type="entry name" value="ELONGATION FACTOR TU, MITOCHONDRIAL"/>
    <property type="match status" value="1"/>
</dbReference>
<comment type="subunit">
    <text evidence="7">Monomer.</text>
</comment>
<proteinExistence type="inferred from homology"/>
<dbReference type="NCBIfam" id="NF009373">
    <property type="entry name" value="PRK12736.1"/>
    <property type="match status" value="1"/>
</dbReference>
<keyword evidence="7" id="KW-0479">Metal-binding</keyword>
<dbReference type="InterPro" id="IPR027417">
    <property type="entry name" value="P-loop_NTPase"/>
</dbReference>
<dbReference type="NCBIfam" id="TIGR00485">
    <property type="entry name" value="EF-Tu"/>
    <property type="match status" value="1"/>
</dbReference>
<name>A0ABN5BVJ9_9FLAO</name>
<dbReference type="Pfam" id="PF03144">
    <property type="entry name" value="GTP_EFTU_D2"/>
    <property type="match status" value="1"/>
</dbReference>
<dbReference type="InterPro" id="IPR005225">
    <property type="entry name" value="Small_GTP-bd"/>
</dbReference>
<dbReference type="Pfam" id="PF03143">
    <property type="entry name" value="GTP_EFTU_D3"/>
    <property type="match status" value="1"/>
</dbReference>
<dbReference type="PANTHER" id="PTHR43721">
    <property type="entry name" value="ELONGATION FACTOR TU-RELATED"/>
    <property type="match status" value="1"/>
</dbReference>
<dbReference type="PRINTS" id="PR00315">
    <property type="entry name" value="ELONGATNFCT"/>
</dbReference>
<comment type="similarity">
    <text evidence="7">Belongs to the TRAFAC class translation factor GTPase superfamily. Classic translation factor GTPase family. EF-Tu/EF-1A subfamily.</text>
</comment>
<evidence type="ECO:0000256" key="2">
    <source>
        <dbReference type="ARBA" id="ARBA00022741"/>
    </source>
</evidence>
<comment type="subcellular location">
    <subcellularLocation>
        <location evidence="7">Cytoplasm</location>
    </subcellularLocation>
</comment>
<dbReference type="SUPFAM" id="SSF50465">
    <property type="entry name" value="EF-Tu/eEF-1alpha/eIF2-gamma C-terminal domain"/>
    <property type="match status" value="1"/>
</dbReference>
<evidence type="ECO:0000256" key="6">
    <source>
        <dbReference type="ARBA" id="ARBA00029554"/>
    </source>
</evidence>
<dbReference type="InterPro" id="IPR004160">
    <property type="entry name" value="Transl_elong_EFTu/EF1A_C"/>
</dbReference>
<organism evidence="9 10">
    <name type="scientific">Elizabethkingia anophelis R26</name>
    <dbReference type="NCBI Taxonomy" id="1246994"/>
    <lineage>
        <taxon>Bacteria</taxon>
        <taxon>Pseudomonadati</taxon>
        <taxon>Bacteroidota</taxon>
        <taxon>Flavobacteriia</taxon>
        <taxon>Flavobacteriales</taxon>
        <taxon>Weeksellaceae</taxon>
        <taxon>Elizabethkingia</taxon>
    </lineage>
</organism>
<dbReference type="Gene3D" id="2.40.30.10">
    <property type="entry name" value="Translation factors"/>
    <property type="match status" value="2"/>
</dbReference>
<dbReference type="InterPro" id="IPR050055">
    <property type="entry name" value="EF-Tu_GTPase"/>
</dbReference>
<feature type="binding site" evidence="7">
    <location>
        <position position="26"/>
    </location>
    <ligand>
        <name>Mg(2+)</name>
        <dbReference type="ChEBI" id="CHEBI:18420"/>
    </ligand>
</feature>
<dbReference type="InterPro" id="IPR033720">
    <property type="entry name" value="EFTU_2"/>
</dbReference>
<sequence length="395" mass="43375">MAKETFNRNKPHLNIGTIGHVDHGKTTLTAAISKVLSDKGLAEKKDFSAIDSAPEEKERGITINTAHIEYETENRHYAHVDCPGHADYVKNMVTGAAQMDGAILVCAATDGPMPQTREHILLCRQVNVPRIVVFMNKVDMVDDPELLELVELELRDLLSTYEYDGDNSPVIQGSALGALNGDAKWVATVEALMDAVDTWIEQPVRDSDKPFLMPIEDVFSITGRGTVATGRIEAGVINTGDPVDIVGMGDEKLTSTITGVEMFRKILDRGEAGDNVGLLLRGIEKTDIKRGMVIAKKDSVKPHKKFKAEVYILSKEEGGRHTPFHNKYRPQFYVRTTDVTGEIFLPEGVEMVMPGDNLTITVELLQPIALNEGLRFAIREGGRTVGAGQVTEILD</sequence>
<dbReference type="NCBIfam" id="NF009372">
    <property type="entry name" value="PRK12735.1"/>
    <property type="match status" value="1"/>
</dbReference>
<reference evidence="9 10" key="1">
    <citation type="submission" date="2017-09" db="EMBL/GenBank/DDBJ databases">
        <title>Complete circularized genomes of four mosquito-derived Elizabethkingia anophelis isolates.</title>
        <authorList>
            <person name="Nicholson A.C."/>
            <person name="Xu J."/>
        </authorList>
    </citation>
    <scope>NUCLEOTIDE SEQUENCE [LARGE SCALE GENOMIC DNA]</scope>
    <source>
        <strain evidence="9 10">R26</strain>
    </source>
</reference>
<dbReference type="HAMAP" id="MF_00118_B">
    <property type="entry name" value="EF_Tu_B"/>
    <property type="match status" value="1"/>
</dbReference>
<accession>A0ABN5BVJ9</accession>
<dbReference type="SUPFAM" id="SSF52540">
    <property type="entry name" value="P-loop containing nucleoside triphosphate hydrolases"/>
    <property type="match status" value="1"/>
</dbReference>
<dbReference type="Gene3D" id="3.40.50.300">
    <property type="entry name" value="P-loop containing nucleotide triphosphate hydrolases"/>
    <property type="match status" value="1"/>
</dbReference>
<dbReference type="InterPro" id="IPR004541">
    <property type="entry name" value="Transl_elong_EFTu/EF1A_bac/org"/>
</dbReference>
<keyword evidence="10" id="KW-1185">Reference proteome</keyword>
<dbReference type="Pfam" id="PF00009">
    <property type="entry name" value="GTP_EFTU"/>
    <property type="match status" value="1"/>
</dbReference>
<keyword evidence="2 7" id="KW-0547">Nucleotide-binding</keyword>
<dbReference type="NCBIfam" id="NF000766">
    <property type="entry name" value="PRK00049.1"/>
    <property type="match status" value="1"/>
</dbReference>
<dbReference type="EMBL" id="CP023401">
    <property type="protein sequence ID" value="ATC37145.1"/>
    <property type="molecule type" value="Genomic_DNA"/>
</dbReference>
<keyword evidence="7" id="KW-0460">Magnesium</keyword>